<sequence length="167" mass="18828">MIRSANLQDLPIIARIHAQGWHNAYGALLPKPILDATTPESMLEKWQVWFVSDDIHVLVEDDEIVGFNHTCQPRDIQSPPAEFGELYHLYLSPSCIGKGAGHRLFAHAIDHLKSNGHTGMLLWTLDGNGPAQAFYVRHGMLLDGCRRDDPEWLGPDVYEVRYCLPFA</sequence>
<dbReference type="InterPro" id="IPR050832">
    <property type="entry name" value="Bact_Acetyltransf"/>
</dbReference>
<dbReference type="SUPFAM" id="SSF55729">
    <property type="entry name" value="Acyl-CoA N-acyltransferases (Nat)"/>
    <property type="match status" value="1"/>
</dbReference>
<proteinExistence type="predicted"/>
<organism evidence="4 5">
    <name type="scientific">Pontibacterium sinense</name>
    <dbReference type="NCBI Taxonomy" id="2781979"/>
    <lineage>
        <taxon>Bacteria</taxon>
        <taxon>Pseudomonadati</taxon>
        <taxon>Pseudomonadota</taxon>
        <taxon>Gammaproteobacteria</taxon>
        <taxon>Oceanospirillales</taxon>
        <taxon>Oceanospirillaceae</taxon>
        <taxon>Pontibacterium</taxon>
    </lineage>
</organism>
<dbReference type="Proteomes" id="UP000640333">
    <property type="component" value="Unassembled WGS sequence"/>
</dbReference>
<dbReference type="PANTHER" id="PTHR43877">
    <property type="entry name" value="AMINOALKYLPHOSPHONATE N-ACETYLTRANSFERASE-RELATED-RELATED"/>
    <property type="match status" value="1"/>
</dbReference>
<gene>
    <name evidence="4" type="ORF">IOQ59_11480</name>
</gene>
<evidence type="ECO:0000313" key="5">
    <source>
        <dbReference type="Proteomes" id="UP000640333"/>
    </source>
</evidence>
<dbReference type="Pfam" id="PF00583">
    <property type="entry name" value="Acetyltransf_1"/>
    <property type="match status" value="1"/>
</dbReference>
<keyword evidence="1" id="KW-0808">Transferase</keyword>
<evidence type="ECO:0000256" key="1">
    <source>
        <dbReference type="ARBA" id="ARBA00022679"/>
    </source>
</evidence>
<dbReference type="PANTHER" id="PTHR43877:SF2">
    <property type="entry name" value="AMINOALKYLPHOSPHONATE N-ACETYLTRANSFERASE-RELATED"/>
    <property type="match status" value="1"/>
</dbReference>
<reference evidence="4" key="1">
    <citation type="submission" date="2020-10" db="EMBL/GenBank/DDBJ databases">
        <title>Bacterium isolated from coastal waters sediment.</title>
        <authorList>
            <person name="Chen R.-J."/>
            <person name="Lu D.-C."/>
            <person name="Zhu K.-L."/>
            <person name="Du Z.-J."/>
        </authorList>
    </citation>
    <scope>NUCLEOTIDE SEQUENCE</scope>
    <source>
        <strain evidence="4">N1Y112</strain>
    </source>
</reference>
<dbReference type="GO" id="GO:0016747">
    <property type="term" value="F:acyltransferase activity, transferring groups other than amino-acyl groups"/>
    <property type="evidence" value="ECO:0007669"/>
    <property type="project" value="InterPro"/>
</dbReference>
<dbReference type="RefSeq" id="WP_193953432.1">
    <property type="nucleotide sequence ID" value="NZ_JADEYS010000010.1"/>
</dbReference>
<dbReference type="InterPro" id="IPR000182">
    <property type="entry name" value="GNAT_dom"/>
</dbReference>
<name>A0A8J7FED1_9GAMM</name>
<dbReference type="InterPro" id="IPR016181">
    <property type="entry name" value="Acyl_CoA_acyltransferase"/>
</dbReference>
<dbReference type="CDD" id="cd04301">
    <property type="entry name" value="NAT_SF"/>
    <property type="match status" value="1"/>
</dbReference>
<keyword evidence="2" id="KW-0012">Acyltransferase</keyword>
<dbReference type="EMBL" id="JADEYS010000010">
    <property type="protein sequence ID" value="MBE9397879.1"/>
    <property type="molecule type" value="Genomic_DNA"/>
</dbReference>
<evidence type="ECO:0000256" key="2">
    <source>
        <dbReference type="ARBA" id="ARBA00023315"/>
    </source>
</evidence>
<feature type="domain" description="N-acetyltransferase" evidence="3">
    <location>
        <begin position="1"/>
        <end position="164"/>
    </location>
</feature>
<dbReference type="AlphaFoldDB" id="A0A8J7FED1"/>
<accession>A0A8J7FED1</accession>
<dbReference type="Gene3D" id="3.40.630.30">
    <property type="match status" value="1"/>
</dbReference>
<keyword evidence="5" id="KW-1185">Reference proteome</keyword>
<dbReference type="PROSITE" id="PS51186">
    <property type="entry name" value="GNAT"/>
    <property type="match status" value="1"/>
</dbReference>
<comment type="caution">
    <text evidence="4">The sequence shown here is derived from an EMBL/GenBank/DDBJ whole genome shotgun (WGS) entry which is preliminary data.</text>
</comment>
<evidence type="ECO:0000259" key="3">
    <source>
        <dbReference type="PROSITE" id="PS51186"/>
    </source>
</evidence>
<protein>
    <submittedName>
        <fullName evidence="4">GNAT family N-acetyltransferase</fullName>
    </submittedName>
</protein>
<evidence type="ECO:0000313" key="4">
    <source>
        <dbReference type="EMBL" id="MBE9397879.1"/>
    </source>
</evidence>